<dbReference type="CDD" id="cd00077">
    <property type="entry name" value="HDc"/>
    <property type="match status" value="1"/>
</dbReference>
<evidence type="ECO:0000256" key="2">
    <source>
        <dbReference type="RuleBase" id="RU003847"/>
    </source>
</evidence>
<dbReference type="Gene3D" id="1.10.3210.10">
    <property type="entry name" value="Hypothetical protein af1432"/>
    <property type="match status" value="1"/>
</dbReference>
<accession>A0A2H0RI44</accession>
<organism evidence="5 6">
    <name type="scientific">Candidatus Vogelbacteria bacterium CG10_big_fil_rev_8_21_14_0_10_49_38</name>
    <dbReference type="NCBI Taxonomy" id="1975043"/>
    <lineage>
        <taxon>Bacteria</taxon>
        <taxon>Candidatus Vogeliibacteriota</taxon>
    </lineage>
</organism>
<dbReference type="FunFam" id="3.30.460.10:FF:000001">
    <property type="entry name" value="GTP pyrophosphokinase RelA"/>
    <property type="match status" value="1"/>
</dbReference>
<dbReference type="SUPFAM" id="SSF109604">
    <property type="entry name" value="HD-domain/PDEase-like"/>
    <property type="match status" value="1"/>
</dbReference>
<evidence type="ECO:0000259" key="3">
    <source>
        <dbReference type="PROSITE" id="PS51831"/>
    </source>
</evidence>
<dbReference type="InterPro" id="IPR003607">
    <property type="entry name" value="HD/PDEase_dom"/>
</dbReference>
<dbReference type="GO" id="GO:0005886">
    <property type="term" value="C:plasma membrane"/>
    <property type="evidence" value="ECO:0007669"/>
    <property type="project" value="TreeGrafter"/>
</dbReference>
<feature type="domain" description="TGS" evidence="4">
    <location>
        <begin position="383"/>
        <end position="446"/>
    </location>
</feature>
<dbReference type="InterPro" id="IPR043519">
    <property type="entry name" value="NT_sf"/>
</dbReference>
<dbReference type="InterPro" id="IPR007685">
    <property type="entry name" value="RelA_SpoT"/>
</dbReference>
<dbReference type="EMBL" id="PCYK01000008">
    <property type="protein sequence ID" value="PIR46163.1"/>
    <property type="molecule type" value="Genomic_DNA"/>
</dbReference>
<dbReference type="InterPro" id="IPR006674">
    <property type="entry name" value="HD_domain"/>
</dbReference>
<comment type="similarity">
    <text evidence="2">Belongs to the relA/spoT family.</text>
</comment>
<dbReference type="PROSITE" id="PS51880">
    <property type="entry name" value="TGS"/>
    <property type="match status" value="1"/>
</dbReference>
<evidence type="ECO:0008006" key="7">
    <source>
        <dbReference type="Google" id="ProtNLM"/>
    </source>
</evidence>
<dbReference type="SMART" id="SM00954">
    <property type="entry name" value="RelA_SpoT"/>
    <property type="match status" value="1"/>
</dbReference>
<gene>
    <name evidence="5" type="ORF">COV08_01235</name>
</gene>
<evidence type="ECO:0000313" key="5">
    <source>
        <dbReference type="EMBL" id="PIR46163.1"/>
    </source>
</evidence>
<dbReference type="FunFam" id="1.10.3210.10:FF:000001">
    <property type="entry name" value="GTP pyrophosphokinase RelA"/>
    <property type="match status" value="1"/>
</dbReference>
<comment type="function">
    <text evidence="2">In eubacteria ppGpp (guanosine 3'-diphosphate 5'-diphosphate) is a mediator of the stringent response that coordinates a variety of cellular activities in response to changes in nutritional abundance.</text>
</comment>
<dbReference type="SUPFAM" id="SSF81301">
    <property type="entry name" value="Nucleotidyltransferase"/>
    <property type="match status" value="1"/>
</dbReference>
<dbReference type="NCBIfam" id="TIGR00691">
    <property type="entry name" value="spoT_relA"/>
    <property type="match status" value="1"/>
</dbReference>
<sequence length="488" mass="55472">MNPKEIIGLLKRVNQEDARLIERAFAFAKQAHEGQARLSGEPYLIHPFNVALNLAELQMDAVTIAAGLLHDTIEDTATTAKKLEENFGAEIAFLVEGVTKLGKLKYRGGQRHAESLRKLFVAMAEDMRVIVIRLADRLHNVRTLQHLPKEKQIRVALETLEIYAPLANRLGIWRLKGMLEDASFPYVYPEEYKKVVALRKTKGKETTKRLEKIYRALERELAARKIKTHSIDYRVKYLYSLYTKLLRKGMDIEEIYDISALRVIVETTDECYQVLGVIHNLWRPVPDRLKDYIANPKPNGYQSIHTSIFTGDGQAVEIQIRTSQMQHEAELGIASHFVYDEIAKKQSSPKLAKNIAWVKELLAWRQDRGQGKKFINDLKGKLAKDNIFVFTPKGEVVELPAGSSPIDFAYAIHSDIGNHASGVKINQKMSPLSSRLKSDDIVEIIVNKKSHPTVKWLNYARTTVAKRHIKNFLLEQEGEVGATSETKN</sequence>
<dbReference type="Pfam" id="PF04607">
    <property type="entry name" value="RelA_SpoT"/>
    <property type="match status" value="1"/>
</dbReference>
<dbReference type="Gene3D" id="3.10.20.30">
    <property type="match status" value="1"/>
</dbReference>
<proteinExistence type="inferred from homology"/>
<dbReference type="CDD" id="cd01668">
    <property type="entry name" value="TGS_RSH"/>
    <property type="match status" value="1"/>
</dbReference>
<evidence type="ECO:0000313" key="6">
    <source>
        <dbReference type="Proteomes" id="UP000230431"/>
    </source>
</evidence>
<dbReference type="FunFam" id="3.10.20.30:FF:000002">
    <property type="entry name" value="GTP pyrophosphokinase (RelA/SpoT)"/>
    <property type="match status" value="1"/>
</dbReference>
<dbReference type="AlphaFoldDB" id="A0A2H0RI44"/>
<dbReference type="PROSITE" id="PS51831">
    <property type="entry name" value="HD"/>
    <property type="match status" value="1"/>
</dbReference>
<dbReference type="CDD" id="cd05399">
    <property type="entry name" value="NT_Rel-Spo_like"/>
    <property type="match status" value="1"/>
</dbReference>
<dbReference type="Proteomes" id="UP000230431">
    <property type="component" value="Unassembled WGS sequence"/>
</dbReference>
<evidence type="ECO:0000259" key="4">
    <source>
        <dbReference type="PROSITE" id="PS51880"/>
    </source>
</evidence>
<dbReference type="InterPro" id="IPR033655">
    <property type="entry name" value="TGS_RelA/SpoT"/>
</dbReference>
<protein>
    <recommendedName>
        <fullName evidence="7">TGS domain-containing protein</fullName>
    </recommendedName>
</protein>
<dbReference type="GO" id="GO:0015969">
    <property type="term" value="P:guanosine tetraphosphate metabolic process"/>
    <property type="evidence" value="ECO:0007669"/>
    <property type="project" value="InterPro"/>
</dbReference>
<dbReference type="SMART" id="SM00471">
    <property type="entry name" value="HDc"/>
    <property type="match status" value="1"/>
</dbReference>
<dbReference type="Pfam" id="PF13328">
    <property type="entry name" value="HD_4"/>
    <property type="match status" value="1"/>
</dbReference>
<dbReference type="InterPro" id="IPR012676">
    <property type="entry name" value="TGS-like"/>
</dbReference>
<feature type="domain" description="HD" evidence="3">
    <location>
        <begin position="43"/>
        <end position="141"/>
    </location>
</feature>
<dbReference type="InterPro" id="IPR004811">
    <property type="entry name" value="RelA/Spo_fam"/>
</dbReference>
<evidence type="ECO:0000256" key="1">
    <source>
        <dbReference type="ARBA" id="ARBA00025704"/>
    </source>
</evidence>
<comment type="caution">
    <text evidence="5">The sequence shown here is derived from an EMBL/GenBank/DDBJ whole genome shotgun (WGS) entry which is preliminary data.</text>
</comment>
<reference evidence="5 6" key="1">
    <citation type="submission" date="2017-09" db="EMBL/GenBank/DDBJ databases">
        <title>Depth-based differentiation of microbial function through sediment-hosted aquifers and enrichment of novel symbionts in the deep terrestrial subsurface.</title>
        <authorList>
            <person name="Probst A.J."/>
            <person name="Ladd B."/>
            <person name="Jarett J.K."/>
            <person name="Geller-Mcgrath D.E."/>
            <person name="Sieber C.M."/>
            <person name="Emerson J.B."/>
            <person name="Anantharaman K."/>
            <person name="Thomas B.C."/>
            <person name="Malmstrom R."/>
            <person name="Stieglmeier M."/>
            <person name="Klingl A."/>
            <person name="Woyke T."/>
            <person name="Ryan C.M."/>
            <person name="Banfield J.F."/>
        </authorList>
    </citation>
    <scope>NUCLEOTIDE SEQUENCE [LARGE SCALE GENOMIC DNA]</scope>
    <source>
        <strain evidence="5">CG10_big_fil_rev_8_21_14_0_10_49_38</strain>
    </source>
</reference>
<dbReference type="InterPro" id="IPR004095">
    <property type="entry name" value="TGS"/>
</dbReference>
<dbReference type="Gene3D" id="3.30.460.10">
    <property type="entry name" value="Beta Polymerase, domain 2"/>
    <property type="match status" value="1"/>
</dbReference>
<name>A0A2H0RI44_9BACT</name>
<dbReference type="PANTHER" id="PTHR21262:SF31">
    <property type="entry name" value="GTP PYROPHOSPHOKINASE"/>
    <property type="match status" value="1"/>
</dbReference>
<comment type="pathway">
    <text evidence="1">Purine metabolism.</text>
</comment>
<dbReference type="SUPFAM" id="SSF81271">
    <property type="entry name" value="TGS-like"/>
    <property type="match status" value="1"/>
</dbReference>
<dbReference type="InterPro" id="IPR012675">
    <property type="entry name" value="Beta-grasp_dom_sf"/>
</dbReference>
<dbReference type="Pfam" id="PF02824">
    <property type="entry name" value="TGS"/>
    <property type="match status" value="1"/>
</dbReference>
<dbReference type="PANTHER" id="PTHR21262">
    <property type="entry name" value="GUANOSINE-3',5'-BIS DIPHOSPHATE 3'-PYROPHOSPHOHYDROLASE"/>
    <property type="match status" value="1"/>
</dbReference>